<keyword evidence="2" id="KW-1185">Reference proteome</keyword>
<reference evidence="1 2" key="1">
    <citation type="submission" date="2014-11" db="EMBL/GenBank/DDBJ databases">
        <title>Draft Genome Sequences of Paenibacillus polymyxa NRRL B-30509 and Paenibacillus terrae NRRL B-30644, Strains from a Poultry Environment that Produce Tridecaptin A and Paenicidins.</title>
        <authorList>
            <person name="van Belkum M.J."/>
            <person name="Lohans C.T."/>
            <person name="Vederas J.C."/>
        </authorList>
    </citation>
    <scope>NUCLEOTIDE SEQUENCE [LARGE SCALE GENOMIC DNA]</scope>
    <source>
        <strain evidence="1 2">NRRL B-30644</strain>
    </source>
</reference>
<sequence>MLWKEYQEKFAFQFSTLMKCIIETYMFSHFPNKQKEEVCSLLQLNRTLFLIVYMTRKQSSISYTGENTCNHDPGAGPITIVILIKLLQYKMSRT</sequence>
<evidence type="ECO:0000313" key="1">
    <source>
        <dbReference type="EMBL" id="KJD44071.1"/>
    </source>
</evidence>
<dbReference type="Proteomes" id="UP000032534">
    <property type="component" value="Unassembled WGS sequence"/>
</dbReference>
<dbReference type="AlphaFoldDB" id="A0A0D7WY00"/>
<proteinExistence type="predicted"/>
<organism evidence="1 2">
    <name type="scientific">Paenibacillus terrae</name>
    <dbReference type="NCBI Taxonomy" id="159743"/>
    <lineage>
        <taxon>Bacteria</taxon>
        <taxon>Bacillati</taxon>
        <taxon>Bacillota</taxon>
        <taxon>Bacilli</taxon>
        <taxon>Bacillales</taxon>
        <taxon>Paenibacillaceae</taxon>
        <taxon>Paenibacillus</taxon>
    </lineage>
</organism>
<evidence type="ECO:0000313" key="2">
    <source>
        <dbReference type="Proteomes" id="UP000032534"/>
    </source>
</evidence>
<gene>
    <name evidence="1" type="ORF">QD47_18895</name>
</gene>
<dbReference type="PATRIC" id="fig|159743.3.peg.4203"/>
<comment type="caution">
    <text evidence="1">The sequence shown here is derived from an EMBL/GenBank/DDBJ whole genome shotgun (WGS) entry which is preliminary data.</text>
</comment>
<accession>A0A0D7WY00</accession>
<name>A0A0D7WY00_9BACL</name>
<protein>
    <submittedName>
        <fullName evidence="1">Uncharacterized protein</fullName>
    </submittedName>
</protein>
<dbReference type="EMBL" id="JTHP01000042">
    <property type="protein sequence ID" value="KJD44071.1"/>
    <property type="molecule type" value="Genomic_DNA"/>
</dbReference>